<keyword evidence="3" id="KW-1185">Reference proteome</keyword>
<organism evidence="2 3">
    <name type="scientific">Bacteroides zhangwenhongii</name>
    <dbReference type="NCBI Taxonomy" id="2650157"/>
    <lineage>
        <taxon>Bacteria</taxon>
        <taxon>Pseudomonadati</taxon>
        <taxon>Bacteroidota</taxon>
        <taxon>Bacteroidia</taxon>
        <taxon>Bacteroidales</taxon>
        <taxon>Bacteroidaceae</taxon>
        <taxon>Bacteroides</taxon>
    </lineage>
</organism>
<dbReference type="EMBL" id="JAQPYS010000108">
    <property type="protein sequence ID" value="MDC7138344.1"/>
    <property type="molecule type" value="Genomic_DNA"/>
</dbReference>
<keyword evidence="1" id="KW-0732">Signal</keyword>
<evidence type="ECO:0000313" key="2">
    <source>
        <dbReference type="EMBL" id="MDC7138344.1"/>
    </source>
</evidence>
<gene>
    <name evidence="2" type="ORF">PQG98_18650</name>
</gene>
<sequence length="181" mass="20620">MKNCINLLGMLLLASFFYSCSGTSGKQNTIEKDSIEVKEKNNWAYSEDVDEMTDKKMYFANCTSTNEVEFEFPYNGGSILELLVRNMNGKNEVVLHISKGIINMSVGSMGNIRMRFDDKEAVSYSYNSSDNGSLEYAFLDHSKEIINKLKQSKTVKIEVPVFNDNRTVFNFDVSGLNWEHK</sequence>
<proteinExistence type="predicted"/>
<dbReference type="RefSeq" id="WP_272721245.1">
    <property type="nucleotide sequence ID" value="NZ_JAQPYS010000108.1"/>
</dbReference>
<accession>A0ABT5HCU1</accession>
<dbReference type="PROSITE" id="PS51257">
    <property type="entry name" value="PROKAR_LIPOPROTEIN"/>
    <property type="match status" value="1"/>
</dbReference>
<evidence type="ECO:0000256" key="1">
    <source>
        <dbReference type="SAM" id="SignalP"/>
    </source>
</evidence>
<feature type="chain" id="PRO_5046704491" description="Lipoprotein" evidence="1">
    <location>
        <begin position="22"/>
        <end position="181"/>
    </location>
</feature>
<name>A0ABT5HCU1_9BACE</name>
<evidence type="ECO:0000313" key="3">
    <source>
        <dbReference type="Proteomes" id="UP001215398"/>
    </source>
</evidence>
<reference evidence="2 3" key="1">
    <citation type="submission" date="2023-01" db="EMBL/GenBank/DDBJ databases">
        <title>Exploring GABA producing Bacteroides strains toward improving mental health.</title>
        <authorList>
            <person name="Yousuf B."/>
            <person name="Bouhlel N.E."/>
            <person name="Mottawea W."/>
            <person name="Hammami R."/>
        </authorList>
    </citation>
    <scope>NUCLEOTIDE SEQUENCE [LARGE SCALE GENOMIC DNA]</scope>
    <source>
        <strain evidence="2 3">UO.H1054</strain>
    </source>
</reference>
<comment type="caution">
    <text evidence="2">The sequence shown here is derived from an EMBL/GenBank/DDBJ whole genome shotgun (WGS) entry which is preliminary data.</text>
</comment>
<evidence type="ECO:0008006" key="4">
    <source>
        <dbReference type="Google" id="ProtNLM"/>
    </source>
</evidence>
<protein>
    <recommendedName>
        <fullName evidence="4">Lipoprotein</fullName>
    </recommendedName>
</protein>
<feature type="signal peptide" evidence="1">
    <location>
        <begin position="1"/>
        <end position="21"/>
    </location>
</feature>
<dbReference type="Proteomes" id="UP001215398">
    <property type="component" value="Unassembled WGS sequence"/>
</dbReference>